<keyword evidence="3" id="KW-1185">Reference proteome</keyword>
<evidence type="ECO:0000313" key="3">
    <source>
        <dbReference type="Proteomes" id="UP000195569"/>
    </source>
</evidence>
<accession>A0A1N7RLG7</accession>
<reference evidence="2" key="1">
    <citation type="submission" date="2016-12" db="EMBL/GenBank/DDBJ databases">
        <authorList>
            <person name="Moulin L."/>
        </authorList>
    </citation>
    <scope>NUCLEOTIDE SEQUENCE [LARGE SCALE GENOMIC DNA]</scope>
    <source>
        <strain evidence="2">STM 7183</strain>
    </source>
</reference>
<dbReference type="EMBL" id="CYGY02000007">
    <property type="protein sequence ID" value="SIT35966.1"/>
    <property type="molecule type" value="Genomic_DNA"/>
</dbReference>
<evidence type="ECO:0000256" key="1">
    <source>
        <dbReference type="SAM" id="MobiDB-lite"/>
    </source>
</evidence>
<feature type="region of interest" description="Disordered" evidence="1">
    <location>
        <begin position="56"/>
        <end position="76"/>
    </location>
</feature>
<organism evidence="2 3">
    <name type="scientific">Paraburkholderia piptadeniae</name>
    <dbReference type="NCBI Taxonomy" id="1701573"/>
    <lineage>
        <taxon>Bacteria</taxon>
        <taxon>Pseudomonadati</taxon>
        <taxon>Pseudomonadota</taxon>
        <taxon>Betaproteobacteria</taxon>
        <taxon>Burkholderiales</taxon>
        <taxon>Burkholderiaceae</taxon>
        <taxon>Paraburkholderia</taxon>
    </lineage>
</organism>
<feature type="compositionally biased region" description="Polar residues" evidence="1">
    <location>
        <begin position="66"/>
        <end position="76"/>
    </location>
</feature>
<gene>
    <name evidence="2" type="ORF">BN2476_70097</name>
</gene>
<evidence type="ECO:0000313" key="2">
    <source>
        <dbReference type="EMBL" id="SIT35966.1"/>
    </source>
</evidence>
<feature type="region of interest" description="Disordered" evidence="1">
    <location>
        <begin position="1"/>
        <end position="35"/>
    </location>
</feature>
<feature type="compositionally biased region" description="Polar residues" evidence="1">
    <location>
        <begin position="20"/>
        <end position="31"/>
    </location>
</feature>
<proteinExistence type="predicted"/>
<sequence length="76" mass="8188">MRRQARQLPADRAGLELHGTSLSSAPRSAQRQMGLPEKRAHVVIAQVRIDKAPAASLAGAADEATHFTSRCPRTSE</sequence>
<dbReference type="Proteomes" id="UP000195569">
    <property type="component" value="Unassembled WGS sequence"/>
</dbReference>
<name>A0A1N7RLG7_9BURK</name>
<comment type="caution">
    <text evidence="2">The sequence shown here is derived from an EMBL/GenBank/DDBJ whole genome shotgun (WGS) entry which is preliminary data.</text>
</comment>
<protein>
    <submittedName>
        <fullName evidence="2">Uncharacterized protein</fullName>
    </submittedName>
</protein>
<dbReference type="AlphaFoldDB" id="A0A1N7RLG7"/>